<evidence type="ECO:0000313" key="3">
    <source>
        <dbReference type="Proteomes" id="UP001159364"/>
    </source>
</evidence>
<dbReference type="PANTHER" id="PTHR35997:SF5">
    <property type="entry name" value="OS09G0539700 PROTEIN"/>
    <property type="match status" value="1"/>
</dbReference>
<keyword evidence="3" id="KW-1185">Reference proteome</keyword>
<keyword evidence="1" id="KW-1133">Transmembrane helix</keyword>
<reference evidence="2 3" key="1">
    <citation type="submission" date="2021-09" db="EMBL/GenBank/DDBJ databases">
        <title>Genomic insights and catalytic innovation underlie evolution of tropane alkaloids biosynthesis.</title>
        <authorList>
            <person name="Wang Y.-J."/>
            <person name="Tian T."/>
            <person name="Huang J.-P."/>
            <person name="Huang S.-X."/>
        </authorList>
    </citation>
    <scope>NUCLEOTIDE SEQUENCE [LARGE SCALE GENOMIC DNA]</scope>
    <source>
        <strain evidence="2">KIB-2018</strain>
        <tissue evidence="2">Leaf</tissue>
    </source>
</reference>
<sequence length="201" mass="22668">MECKKKGSETAANGMDHEDVNCMHSIALAAGAALAMACFKGITATFVMEKWRSTVFLVLNIIVLAICFSTIHDTPTKDEEGSSRVELKMEKMEKRAPSEKSSKVELASKEFQESCKRAIGEPEQEQDTLRINSSEHIKLSKEELNERVEAFITMFRQHLASDARIGRKQFLPRPNKQSEMVYCLKKSNLNLRSQGIRVLSI</sequence>
<dbReference type="Proteomes" id="UP001159364">
    <property type="component" value="Linkage Group LG11"/>
</dbReference>
<accession>A0AAV8SE78</accession>
<dbReference type="EMBL" id="JAIWQS010000011">
    <property type="protein sequence ID" value="KAJ8750316.1"/>
    <property type="molecule type" value="Genomic_DNA"/>
</dbReference>
<proteinExistence type="predicted"/>
<feature type="transmembrane region" description="Helical" evidence="1">
    <location>
        <begin position="23"/>
        <end position="42"/>
    </location>
</feature>
<dbReference type="PANTHER" id="PTHR35997">
    <property type="entry name" value="COTTON FIBER PROTEIN-RELATED"/>
    <property type="match status" value="1"/>
</dbReference>
<organism evidence="2 3">
    <name type="scientific">Erythroxylum novogranatense</name>
    <dbReference type="NCBI Taxonomy" id="1862640"/>
    <lineage>
        <taxon>Eukaryota</taxon>
        <taxon>Viridiplantae</taxon>
        <taxon>Streptophyta</taxon>
        <taxon>Embryophyta</taxon>
        <taxon>Tracheophyta</taxon>
        <taxon>Spermatophyta</taxon>
        <taxon>Magnoliopsida</taxon>
        <taxon>eudicotyledons</taxon>
        <taxon>Gunneridae</taxon>
        <taxon>Pentapetalae</taxon>
        <taxon>rosids</taxon>
        <taxon>fabids</taxon>
        <taxon>Malpighiales</taxon>
        <taxon>Erythroxylaceae</taxon>
        <taxon>Erythroxylum</taxon>
    </lineage>
</organism>
<feature type="transmembrane region" description="Helical" evidence="1">
    <location>
        <begin position="54"/>
        <end position="72"/>
    </location>
</feature>
<evidence type="ECO:0000256" key="1">
    <source>
        <dbReference type="SAM" id="Phobius"/>
    </source>
</evidence>
<evidence type="ECO:0000313" key="2">
    <source>
        <dbReference type="EMBL" id="KAJ8750316.1"/>
    </source>
</evidence>
<keyword evidence="1" id="KW-0812">Transmembrane</keyword>
<keyword evidence="1" id="KW-0472">Membrane</keyword>
<evidence type="ECO:0008006" key="4">
    <source>
        <dbReference type="Google" id="ProtNLM"/>
    </source>
</evidence>
<name>A0AAV8SE78_9ROSI</name>
<dbReference type="AlphaFoldDB" id="A0AAV8SE78"/>
<protein>
    <recommendedName>
        <fullName evidence="4">ATP synthase protein MI25</fullName>
    </recommendedName>
</protein>
<gene>
    <name evidence="2" type="ORF">K2173_014231</name>
</gene>
<comment type="caution">
    <text evidence="2">The sequence shown here is derived from an EMBL/GenBank/DDBJ whole genome shotgun (WGS) entry which is preliminary data.</text>
</comment>